<evidence type="ECO:0000313" key="3">
    <source>
        <dbReference type="Proteomes" id="UP001181693"/>
    </source>
</evidence>
<dbReference type="AlphaFoldDB" id="A0AAV3AWS5"/>
<evidence type="ECO:0008006" key="4">
    <source>
        <dbReference type="Google" id="ProtNLM"/>
    </source>
</evidence>
<dbReference type="InterPro" id="IPR028063">
    <property type="entry name" value="SCRG1"/>
</dbReference>
<evidence type="ECO:0000313" key="2">
    <source>
        <dbReference type="EMBL" id="DBA29091.1"/>
    </source>
</evidence>
<gene>
    <name evidence="2" type="ORF">GDO54_009352</name>
</gene>
<protein>
    <recommendedName>
        <fullName evidence="4">Scrapie-responsive protein 1</fullName>
    </recommendedName>
</protein>
<reference evidence="2" key="1">
    <citation type="thesis" date="2020" institute="ProQuest LLC" country="789 East Eisenhower Parkway, Ann Arbor, MI, USA">
        <title>Comparative Genomics and Chromosome Evolution.</title>
        <authorList>
            <person name="Mudd A.B."/>
        </authorList>
    </citation>
    <scope>NUCLEOTIDE SEQUENCE</scope>
    <source>
        <strain evidence="2">1538</strain>
        <tissue evidence="2">Blood</tissue>
    </source>
</reference>
<sequence length="97" mass="11112">MKLATVVVLLLIAVWGIAATPAGRLSCYKKILKDRNCHNIPEGVQDIWPINENLQDHFWEGRECEMVCYCNFNELLCCPREVFFGPKISFVIPCTTH</sequence>
<evidence type="ECO:0000256" key="1">
    <source>
        <dbReference type="SAM" id="SignalP"/>
    </source>
</evidence>
<accession>A0AAV3AWS5</accession>
<proteinExistence type="predicted"/>
<name>A0AAV3AWS5_PYXAD</name>
<dbReference type="Proteomes" id="UP001181693">
    <property type="component" value="Unassembled WGS sequence"/>
</dbReference>
<dbReference type="Pfam" id="PF15224">
    <property type="entry name" value="SCRG1"/>
    <property type="match status" value="1"/>
</dbReference>
<keyword evidence="1" id="KW-0732">Signal</keyword>
<keyword evidence="3" id="KW-1185">Reference proteome</keyword>
<dbReference type="EMBL" id="DYDO01000003">
    <property type="protein sequence ID" value="DBA29091.1"/>
    <property type="molecule type" value="Genomic_DNA"/>
</dbReference>
<comment type="caution">
    <text evidence="2">The sequence shown here is derived from an EMBL/GenBank/DDBJ whole genome shotgun (WGS) entry which is preliminary data.</text>
</comment>
<dbReference type="PANTHER" id="PTHR17463:SF0">
    <property type="entry name" value="SCRAPIE-RESPONSIVE PROTEIN 1"/>
    <property type="match status" value="1"/>
</dbReference>
<feature type="chain" id="PRO_5043999547" description="Scrapie-responsive protein 1" evidence="1">
    <location>
        <begin position="20"/>
        <end position="97"/>
    </location>
</feature>
<dbReference type="PANTHER" id="PTHR17463">
    <property type="entry name" value="SCRAPIE-RESPONSIVE PROTEIN 1 SCRG1"/>
    <property type="match status" value="1"/>
</dbReference>
<feature type="signal peptide" evidence="1">
    <location>
        <begin position="1"/>
        <end position="19"/>
    </location>
</feature>
<organism evidence="2 3">
    <name type="scientific">Pyxicephalus adspersus</name>
    <name type="common">African bullfrog</name>
    <dbReference type="NCBI Taxonomy" id="30357"/>
    <lineage>
        <taxon>Eukaryota</taxon>
        <taxon>Metazoa</taxon>
        <taxon>Chordata</taxon>
        <taxon>Craniata</taxon>
        <taxon>Vertebrata</taxon>
        <taxon>Euteleostomi</taxon>
        <taxon>Amphibia</taxon>
        <taxon>Batrachia</taxon>
        <taxon>Anura</taxon>
        <taxon>Neobatrachia</taxon>
        <taxon>Ranoidea</taxon>
        <taxon>Pyxicephalidae</taxon>
        <taxon>Pyxicephalinae</taxon>
        <taxon>Pyxicephalus</taxon>
    </lineage>
</organism>